<keyword evidence="9" id="KW-1185">Reference proteome</keyword>
<dbReference type="RefSeq" id="WP_197703100.1">
    <property type="nucleotide sequence ID" value="NZ_AP014564.1"/>
</dbReference>
<dbReference type="Gene3D" id="3.40.50.720">
    <property type="entry name" value="NAD(P)-binding Rossmann-like Domain"/>
    <property type="match status" value="1"/>
</dbReference>
<comment type="function">
    <text evidence="6">Catalyzes the reduction of dTDP-6-deoxy-L-lyxo-4-hexulose to yield dTDP-L-rhamnose.</text>
</comment>
<gene>
    <name evidence="8" type="ORF">JBKA6_1140</name>
</gene>
<comment type="pathway">
    <text evidence="1 6">Carbohydrate biosynthesis; dTDP-L-rhamnose biosynthesis.</text>
</comment>
<dbReference type="GO" id="GO:0019305">
    <property type="term" value="P:dTDP-rhamnose biosynthetic process"/>
    <property type="evidence" value="ECO:0007669"/>
    <property type="project" value="UniProtKB-UniPathway"/>
</dbReference>
<dbReference type="InterPro" id="IPR005913">
    <property type="entry name" value="dTDP_dehydrorham_reduct"/>
</dbReference>
<dbReference type="EC" id="1.1.1.133" evidence="3 6"/>
<evidence type="ECO:0000256" key="6">
    <source>
        <dbReference type="RuleBase" id="RU364082"/>
    </source>
</evidence>
<evidence type="ECO:0000256" key="4">
    <source>
        <dbReference type="ARBA" id="ARBA00017099"/>
    </source>
</evidence>
<dbReference type="PANTHER" id="PTHR10491">
    <property type="entry name" value="DTDP-4-DEHYDRORHAMNOSE REDUCTASE"/>
    <property type="match status" value="1"/>
</dbReference>
<dbReference type="Gene3D" id="3.90.25.10">
    <property type="entry name" value="UDP-galactose 4-epimerase, domain 1"/>
    <property type="match status" value="1"/>
</dbReference>
<accession>A0A1J1DZ24</accession>
<dbReference type="GO" id="GO:0005829">
    <property type="term" value="C:cytosol"/>
    <property type="evidence" value="ECO:0007669"/>
    <property type="project" value="TreeGrafter"/>
</dbReference>
<sequence length="286" mass="32334">MIHSPKEISVLIIGANGQLGSEFIKLFDKTKVNYTATKKSDLDITDQKAVIDFIGSNYFSHIINCAAYNDVDKSEINRELCSSINTKGPLHLAKISKKIGAVFITYSTNFVFDGNANSPYSESSLTSPLSFYGESKLQAEKLVLKELYECFIIRTSWVFGINGDNFNKSLIEWAKYKNEINVPCDQISSPTYAKDLAYYSWELLKTDEYGLYNLSGGGVCSKYQKAEFILNQIGWKGKLNKVSSSYFKTLAKRPRYSKISNEKIEKTLGLKIPNWKESTLDFLQNI</sequence>
<reference evidence="8 9" key="1">
    <citation type="submission" date="2014-03" db="EMBL/GenBank/DDBJ databases">
        <title>complete genome sequence of Flavobacteriaceae bacterium JBKA-6.</title>
        <authorList>
            <person name="Takano T."/>
            <person name="Nakamura Y."/>
            <person name="Takuma S."/>
            <person name="Yasuike M."/>
            <person name="Matsuyama T."/>
            <person name="Sakai T."/>
            <person name="Fujiwara A."/>
            <person name="Kimoto K."/>
            <person name="Fukuda Y."/>
            <person name="Kondo H."/>
            <person name="Hirono I."/>
            <person name="Nakayasu C."/>
        </authorList>
    </citation>
    <scope>NUCLEOTIDE SEQUENCE [LARGE SCALE GENOMIC DNA]</scope>
    <source>
        <strain evidence="8 9">JBKA-6</strain>
    </source>
</reference>
<dbReference type="SUPFAM" id="SSF51735">
    <property type="entry name" value="NAD(P)-binding Rossmann-fold domains"/>
    <property type="match status" value="1"/>
</dbReference>
<name>A0A1J1DZ24_9FLAO</name>
<proteinExistence type="inferred from homology"/>
<dbReference type="CDD" id="cd05254">
    <property type="entry name" value="dTDP_HR_like_SDR_e"/>
    <property type="match status" value="1"/>
</dbReference>
<dbReference type="UniPathway" id="UPA00124"/>
<evidence type="ECO:0000256" key="2">
    <source>
        <dbReference type="ARBA" id="ARBA00010944"/>
    </source>
</evidence>
<dbReference type="AlphaFoldDB" id="A0A1J1DZ24"/>
<dbReference type="Proteomes" id="UP000243197">
    <property type="component" value="Chromosome"/>
</dbReference>
<feature type="domain" description="RmlD-like substrate binding" evidence="7">
    <location>
        <begin position="10"/>
        <end position="285"/>
    </location>
</feature>
<organism evidence="8 9">
    <name type="scientific">Ichthyobacterium seriolicida</name>
    <dbReference type="NCBI Taxonomy" id="242600"/>
    <lineage>
        <taxon>Bacteria</taxon>
        <taxon>Pseudomonadati</taxon>
        <taxon>Bacteroidota</taxon>
        <taxon>Flavobacteriia</taxon>
        <taxon>Flavobacteriales</taxon>
        <taxon>Ichthyobacteriaceae</taxon>
        <taxon>Ichthyobacterium</taxon>
    </lineage>
</organism>
<dbReference type="GO" id="GO:0008831">
    <property type="term" value="F:dTDP-4-dehydrorhamnose reductase activity"/>
    <property type="evidence" value="ECO:0007669"/>
    <property type="project" value="UniProtKB-EC"/>
</dbReference>
<dbReference type="NCBIfam" id="TIGR01214">
    <property type="entry name" value="rmlD"/>
    <property type="match status" value="1"/>
</dbReference>
<evidence type="ECO:0000256" key="5">
    <source>
        <dbReference type="ARBA" id="ARBA00048200"/>
    </source>
</evidence>
<dbReference type="Pfam" id="PF04321">
    <property type="entry name" value="RmlD_sub_bind"/>
    <property type="match status" value="1"/>
</dbReference>
<dbReference type="InterPro" id="IPR036291">
    <property type="entry name" value="NAD(P)-bd_dom_sf"/>
</dbReference>
<dbReference type="KEGG" id="ise:JBKA6_1140"/>
<dbReference type="PANTHER" id="PTHR10491:SF4">
    <property type="entry name" value="METHIONINE ADENOSYLTRANSFERASE 2 SUBUNIT BETA"/>
    <property type="match status" value="1"/>
</dbReference>
<comment type="similarity">
    <text evidence="2 6">Belongs to the dTDP-4-dehydrorhamnose reductase family.</text>
</comment>
<keyword evidence="6" id="KW-0560">Oxidoreductase</keyword>
<evidence type="ECO:0000313" key="8">
    <source>
        <dbReference type="EMBL" id="BAV95153.1"/>
    </source>
</evidence>
<comment type="catalytic activity">
    <reaction evidence="5">
        <text>dTDP-beta-L-rhamnose + NADP(+) = dTDP-4-dehydro-beta-L-rhamnose + NADPH + H(+)</text>
        <dbReference type="Rhea" id="RHEA:21796"/>
        <dbReference type="ChEBI" id="CHEBI:15378"/>
        <dbReference type="ChEBI" id="CHEBI:57510"/>
        <dbReference type="ChEBI" id="CHEBI:57783"/>
        <dbReference type="ChEBI" id="CHEBI:58349"/>
        <dbReference type="ChEBI" id="CHEBI:62830"/>
        <dbReference type="EC" id="1.1.1.133"/>
    </reaction>
</comment>
<dbReference type="InterPro" id="IPR029903">
    <property type="entry name" value="RmlD-like-bd"/>
</dbReference>
<evidence type="ECO:0000256" key="3">
    <source>
        <dbReference type="ARBA" id="ARBA00012929"/>
    </source>
</evidence>
<protein>
    <recommendedName>
        <fullName evidence="4 6">dTDP-4-dehydrorhamnose reductase</fullName>
        <ecNumber evidence="3 6">1.1.1.133</ecNumber>
    </recommendedName>
</protein>
<evidence type="ECO:0000259" key="7">
    <source>
        <dbReference type="Pfam" id="PF04321"/>
    </source>
</evidence>
<keyword evidence="6" id="KW-0521">NADP</keyword>
<evidence type="ECO:0000313" key="9">
    <source>
        <dbReference type="Proteomes" id="UP000243197"/>
    </source>
</evidence>
<evidence type="ECO:0000256" key="1">
    <source>
        <dbReference type="ARBA" id="ARBA00004781"/>
    </source>
</evidence>
<dbReference type="EMBL" id="AP014564">
    <property type="protein sequence ID" value="BAV95153.1"/>
    <property type="molecule type" value="Genomic_DNA"/>
</dbReference>